<dbReference type="SUPFAM" id="SSF53850">
    <property type="entry name" value="Periplasmic binding protein-like II"/>
    <property type="match status" value="1"/>
</dbReference>
<accession>A0A6N2ZYT5</accession>
<evidence type="ECO:0000256" key="4">
    <source>
        <dbReference type="ARBA" id="ARBA00023163"/>
    </source>
</evidence>
<dbReference type="InterPro" id="IPR036388">
    <property type="entry name" value="WH-like_DNA-bd_sf"/>
</dbReference>
<protein>
    <submittedName>
        <fullName evidence="6">HTH-type transcriptional activator CmpR</fullName>
    </submittedName>
</protein>
<keyword evidence="3" id="KW-0238">DNA-binding</keyword>
<proteinExistence type="inferred from homology"/>
<dbReference type="GO" id="GO:0003700">
    <property type="term" value="F:DNA-binding transcription factor activity"/>
    <property type="evidence" value="ECO:0007669"/>
    <property type="project" value="InterPro"/>
</dbReference>
<organism evidence="6">
    <name type="scientific">Clostridium symbiosum</name>
    <name type="common">Bacteroides symbiosus</name>
    <dbReference type="NCBI Taxonomy" id="1512"/>
    <lineage>
        <taxon>Bacteria</taxon>
        <taxon>Bacillati</taxon>
        <taxon>Bacillota</taxon>
        <taxon>Clostridia</taxon>
        <taxon>Lachnospirales</taxon>
        <taxon>Lachnospiraceae</taxon>
        <taxon>Otoolea</taxon>
    </lineage>
</organism>
<evidence type="ECO:0000259" key="5">
    <source>
        <dbReference type="PROSITE" id="PS50931"/>
    </source>
</evidence>
<dbReference type="RefSeq" id="WP_156684358.1">
    <property type="nucleotide sequence ID" value="NZ_CACRUA010000007.1"/>
</dbReference>
<dbReference type="PRINTS" id="PR00039">
    <property type="entry name" value="HTHLYSR"/>
</dbReference>
<dbReference type="GO" id="GO:0000976">
    <property type="term" value="F:transcription cis-regulatory region binding"/>
    <property type="evidence" value="ECO:0007669"/>
    <property type="project" value="TreeGrafter"/>
</dbReference>
<dbReference type="InterPro" id="IPR000847">
    <property type="entry name" value="LysR_HTH_N"/>
</dbReference>
<evidence type="ECO:0000256" key="2">
    <source>
        <dbReference type="ARBA" id="ARBA00023015"/>
    </source>
</evidence>
<dbReference type="PANTHER" id="PTHR30126">
    <property type="entry name" value="HTH-TYPE TRANSCRIPTIONAL REGULATOR"/>
    <property type="match status" value="1"/>
</dbReference>
<dbReference type="PROSITE" id="PS50931">
    <property type="entry name" value="HTH_LYSR"/>
    <property type="match status" value="1"/>
</dbReference>
<dbReference type="Pfam" id="PF03466">
    <property type="entry name" value="LysR_substrate"/>
    <property type="match status" value="1"/>
</dbReference>
<dbReference type="FunFam" id="1.10.10.10:FF:000001">
    <property type="entry name" value="LysR family transcriptional regulator"/>
    <property type="match status" value="1"/>
</dbReference>
<dbReference type="InterPro" id="IPR036390">
    <property type="entry name" value="WH_DNA-bd_sf"/>
</dbReference>
<dbReference type="Pfam" id="PF00126">
    <property type="entry name" value="HTH_1"/>
    <property type="match status" value="1"/>
</dbReference>
<dbReference type="InterPro" id="IPR005119">
    <property type="entry name" value="LysR_subst-bd"/>
</dbReference>
<comment type="similarity">
    <text evidence="1">Belongs to the LysR transcriptional regulatory family.</text>
</comment>
<evidence type="ECO:0000256" key="3">
    <source>
        <dbReference type="ARBA" id="ARBA00023125"/>
    </source>
</evidence>
<name>A0A6N2ZYT5_CLOSY</name>
<dbReference type="Gene3D" id="1.10.10.10">
    <property type="entry name" value="Winged helix-like DNA-binding domain superfamily/Winged helix DNA-binding domain"/>
    <property type="match status" value="1"/>
</dbReference>
<evidence type="ECO:0000313" key="6">
    <source>
        <dbReference type="EMBL" id="VYT83803.1"/>
    </source>
</evidence>
<keyword evidence="4" id="KW-0804">Transcription</keyword>
<keyword evidence="2" id="KW-0805">Transcription regulation</keyword>
<feature type="domain" description="HTH lysR-type" evidence="5">
    <location>
        <begin position="1"/>
        <end position="58"/>
    </location>
</feature>
<gene>
    <name evidence="6" type="primary">cmpR_3</name>
    <name evidence="6" type="ORF">CSLFYP84_00703</name>
</gene>
<sequence>MEVRQYRIFKEVAETGSFTKAAANLYITQSAVSHAVRDLEERAGTVLFDRLSKSIRITESGRLLLEEVTPILAACDALDSRIGSLEKKAPVHLVSSITIAAFYLPGILQSFEASWPGLPVTVEVVPAAAAVEVLRCGKADFALIEGAVPQGPFVCEAFDSYKMHILCAPGYMPVDKMLSMEEFCGERLLLREKGSAIRDTLDSTLYLAGYTAYPSWTSVNSTALIKAAEAGLGLTVLPDLLVGNELREERLLTVQAEGLELKNELLVIRHREKHMTAPLRSLLELITLR</sequence>
<reference evidence="6" key="1">
    <citation type="submission" date="2019-11" db="EMBL/GenBank/DDBJ databases">
        <authorList>
            <person name="Feng L."/>
        </authorList>
    </citation>
    <scope>NUCLEOTIDE SEQUENCE</scope>
    <source>
        <strain evidence="6">CsymbiosumLFYP84</strain>
    </source>
</reference>
<dbReference type="PANTHER" id="PTHR30126:SF91">
    <property type="entry name" value="LYSR FAMILY TRANSCRIPTIONAL REGULATOR"/>
    <property type="match status" value="1"/>
</dbReference>
<dbReference type="SUPFAM" id="SSF46785">
    <property type="entry name" value="Winged helix' DNA-binding domain"/>
    <property type="match status" value="1"/>
</dbReference>
<dbReference type="AlphaFoldDB" id="A0A6N2ZYT5"/>
<dbReference type="Gene3D" id="3.40.190.10">
    <property type="entry name" value="Periplasmic binding protein-like II"/>
    <property type="match status" value="2"/>
</dbReference>
<dbReference type="EMBL" id="CACRUA010000007">
    <property type="protein sequence ID" value="VYT83803.1"/>
    <property type="molecule type" value="Genomic_DNA"/>
</dbReference>
<evidence type="ECO:0000256" key="1">
    <source>
        <dbReference type="ARBA" id="ARBA00009437"/>
    </source>
</evidence>